<evidence type="ECO:0000256" key="2">
    <source>
        <dbReference type="ARBA" id="ARBA00023015"/>
    </source>
</evidence>
<dbReference type="RefSeq" id="WP_106481373.1">
    <property type="nucleotide sequence ID" value="NZ_CP032819.1"/>
</dbReference>
<evidence type="ECO:0000313" key="7">
    <source>
        <dbReference type="EMBL" id="AZS30733.1"/>
    </source>
</evidence>
<evidence type="ECO:0000256" key="1">
    <source>
        <dbReference type="ARBA" id="ARBA00009437"/>
    </source>
</evidence>
<keyword evidence="3" id="KW-0238">DNA-binding</keyword>
<keyword evidence="8" id="KW-1185">Reference proteome</keyword>
<dbReference type="EMBL" id="CP032819">
    <property type="protein sequence ID" value="AZS30733.1"/>
    <property type="molecule type" value="Genomic_DNA"/>
</dbReference>
<dbReference type="Gene3D" id="1.10.10.10">
    <property type="entry name" value="Winged helix-like DNA-binding domain superfamily/Winged helix DNA-binding domain"/>
    <property type="match status" value="1"/>
</dbReference>
<dbReference type="GO" id="GO:0003677">
    <property type="term" value="F:DNA binding"/>
    <property type="evidence" value="ECO:0007669"/>
    <property type="project" value="UniProtKB-KW"/>
</dbReference>
<dbReference type="AlphaFoldDB" id="A0A3Q9IPI3"/>
<reference evidence="7 8" key="1">
    <citation type="submission" date="2018-10" db="EMBL/GenBank/DDBJ databases">
        <title>Butyricimonas faecalis sp. nov., isolated from human faeces and emended description of the genus Butyricimonas.</title>
        <authorList>
            <person name="Le Roy T."/>
            <person name="Van der Smissen P."/>
            <person name="Paquot A."/>
            <person name="Delzenne N."/>
            <person name="Muccioli G."/>
            <person name="Collet J.-F."/>
            <person name="Cani P.D."/>
        </authorList>
    </citation>
    <scope>NUCLEOTIDE SEQUENCE [LARGE SCALE GENOMIC DNA]</scope>
    <source>
        <strain evidence="7 8">H184</strain>
    </source>
</reference>
<organism evidence="7 8">
    <name type="scientific">Butyricimonas faecalis</name>
    <dbReference type="NCBI Taxonomy" id="2093856"/>
    <lineage>
        <taxon>Bacteria</taxon>
        <taxon>Pseudomonadati</taxon>
        <taxon>Bacteroidota</taxon>
        <taxon>Bacteroidia</taxon>
        <taxon>Bacteroidales</taxon>
        <taxon>Odoribacteraceae</taxon>
        <taxon>Butyricimonas</taxon>
    </lineage>
</organism>
<accession>A0A3Q9IPI3</accession>
<protein>
    <submittedName>
        <fullName evidence="7">Hydrogen peroxide-inducible genes activator</fullName>
    </submittedName>
</protein>
<dbReference type="OrthoDB" id="9803735at2"/>
<evidence type="ECO:0000256" key="4">
    <source>
        <dbReference type="ARBA" id="ARBA00023159"/>
    </source>
</evidence>
<evidence type="ECO:0000313" key="8">
    <source>
        <dbReference type="Proteomes" id="UP000270673"/>
    </source>
</evidence>
<dbReference type="GO" id="GO:0003700">
    <property type="term" value="F:DNA-binding transcription factor activity"/>
    <property type="evidence" value="ECO:0007669"/>
    <property type="project" value="InterPro"/>
</dbReference>
<comment type="similarity">
    <text evidence="1">Belongs to the LysR transcriptional regulatory family.</text>
</comment>
<dbReference type="InterPro" id="IPR005119">
    <property type="entry name" value="LysR_subst-bd"/>
</dbReference>
<feature type="domain" description="HTH lysR-type" evidence="6">
    <location>
        <begin position="2"/>
        <end position="59"/>
    </location>
</feature>
<evidence type="ECO:0000256" key="3">
    <source>
        <dbReference type="ARBA" id="ARBA00023125"/>
    </source>
</evidence>
<dbReference type="Proteomes" id="UP000270673">
    <property type="component" value="Chromosome"/>
</dbReference>
<dbReference type="SUPFAM" id="SSF53850">
    <property type="entry name" value="Periplasmic binding protein-like II"/>
    <property type="match status" value="1"/>
</dbReference>
<name>A0A3Q9IPI3_9BACT</name>
<dbReference type="PANTHER" id="PTHR30346:SF26">
    <property type="entry name" value="HYDROGEN PEROXIDE-INDUCIBLE GENES ACTIVATOR"/>
    <property type="match status" value="1"/>
</dbReference>
<dbReference type="InterPro" id="IPR036390">
    <property type="entry name" value="WH_DNA-bd_sf"/>
</dbReference>
<dbReference type="PRINTS" id="PR00039">
    <property type="entry name" value="HTHLYSR"/>
</dbReference>
<gene>
    <name evidence="7" type="ORF">D8S85_15045</name>
</gene>
<dbReference type="Pfam" id="PF03466">
    <property type="entry name" value="LysR_substrate"/>
    <property type="match status" value="1"/>
</dbReference>
<dbReference type="FunFam" id="1.10.10.10:FF:000001">
    <property type="entry name" value="LysR family transcriptional regulator"/>
    <property type="match status" value="1"/>
</dbReference>
<proteinExistence type="inferred from homology"/>
<keyword evidence="4" id="KW-0010">Activator</keyword>
<evidence type="ECO:0000259" key="6">
    <source>
        <dbReference type="PROSITE" id="PS50931"/>
    </source>
</evidence>
<dbReference type="Pfam" id="PF00126">
    <property type="entry name" value="HTH_1"/>
    <property type="match status" value="1"/>
</dbReference>
<dbReference type="SUPFAM" id="SSF46785">
    <property type="entry name" value="Winged helix' DNA-binding domain"/>
    <property type="match status" value="1"/>
</dbReference>
<dbReference type="InterPro" id="IPR036388">
    <property type="entry name" value="WH-like_DNA-bd_sf"/>
</dbReference>
<sequence>MITLTQLEYVVAVDEFRHFATAADKCFVTQPTLSMQIKKLEDDLGVIIFDRSRQPVVPTDIGYKLIEQARIVLASTQRIKEIINEEKQEVAGSLKIGIIPTLAPYLLPIFIGDYIRRYPGVQVEVEELISEEIIRRLKHDTLDVGIFVTPYHDSKIVEQPVFYEEMMIYAHPDHELLKKKDVKTQDIATPELWMLGDGHCFRDQVVNLCEIQETQHKNLPFDFESNSLETLMKIVDREGGFTLIPELATLYMTEEKKKQVRSFTASKPLREVSVIYSRHFTKQKLIDLLCEDIRQVVPPGMLKKERGKIVEWKKVR</sequence>
<evidence type="ECO:0000256" key="5">
    <source>
        <dbReference type="ARBA" id="ARBA00023163"/>
    </source>
</evidence>
<dbReference type="CDD" id="cd08411">
    <property type="entry name" value="PBP2_OxyR"/>
    <property type="match status" value="1"/>
</dbReference>
<keyword evidence="5" id="KW-0804">Transcription</keyword>
<keyword evidence="2" id="KW-0805">Transcription regulation</keyword>
<dbReference type="PANTHER" id="PTHR30346">
    <property type="entry name" value="TRANSCRIPTIONAL DUAL REGULATOR HCAR-RELATED"/>
    <property type="match status" value="1"/>
</dbReference>
<dbReference type="GO" id="GO:0032993">
    <property type="term" value="C:protein-DNA complex"/>
    <property type="evidence" value="ECO:0007669"/>
    <property type="project" value="TreeGrafter"/>
</dbReference>
<dbReference type="InterPro" id="IPR000847">
    <property type="entry name" value="LysR_HTH_N"/>
</dbReference>
<dbReference type="Gene3D" id="3.40.190.10">
    <property type="entry name" value="Periplasmic binding protein-like II"/>
    <property type="match status" value="2"/>
</dbReference>
<dbReference type="KEGG" id="buy:D8S85_15045"/>
<dbReference type="PROSITE" id="PS50931">
    <property type="entry name" value="HTH_LYSR"/>
    <property type="match status" value="1"/>
</dbReference>